<feature type="compositionally biased region" description="Basic and acidic residues" evidence="2">
    <location>
        <begin position="50"/>
        <end position="67"/>
    </location>
</feature>
<evidence type="ECO:0000256" key="2">
    <source>
        <dbReference type="SAM" id="MobiDB-lite"/>
    </source>
</evidence>
<feature type="region of interest" description="Disordered" evidence="2">
    <location>
        <begin position="1"/>
        <end position="73"/>
    </location>
</feature>
<keyword evidence="4" id="KW-1185">Reference proteome</keyword>
<organism evidence="3 4">
    <name type="scientific">Methanolapillus millepedarum</name>
    <dbReference type="NCBI Taxonomy" id="3028296"/>
    <lineage>
        <taxon>Archaea</taxon>
        <taxon>Methanobacteriati</taxon>
        <taxon>Methanobacteriota</taxon>
        <taxon>Stenosarchaea group</taxon>
        <taxon>Methanomicrobia</taxon>
        <taxon>Methanosarcinales</taxon>
        <taxon>Methanosarcinaceae</taxon>
        <taxon>Methanolapillus</taxon>
    </lineage>
</organism>
<gene>
    <name evidence="3" type="ORF">MsAc7_15790</name>
</gene>
<dbReference type="GO" id="GO:0010212">
    <property type="term" value="P:response to ionizing radiation"/>
    <property type="evidence" value="ECO:0007669"/>
    <property type="project" value="TreeGrafter"/>
</dbReference>
<dbReference type="RefSeq" id="WP_338102344.1">
    <property type="nucleotide sequence ID" value="NZ_CP131060.1"/>
</dbReference>
<reference evidence="3 4" key="1">
    <citation type="submission" date="2023-07" db="EMBL/GenBank/DDBJ databases">
        <title>Closed genoem sequence of Methanosarcinaceae archaeon Ac7.</title>
        <authorList>
            <person name="Poehlein A."/>
            <person name="Protasov E."/>
            <person name="Platt K."/>
            <person name="Reeh H."/>
            <person name="Daniel R."/>
            <person name="Brune A."/>
        </authorList>
    </citation>
    <scope>NUCLEOTIDE SEQUENCE [LARGE SCALE GENOMIC DNA]</scope>
    <source>
        <strain evidence="3 4">Ac7</strain>
    </source>
</reference>
<dbReference type="AlphaFoldDB" id="A0AA96V3Q7"/>
<accession>A0AA96V3Q7</accession>
<dbReference type="PANTHER" id="PTHR13356:SF8">
    <property type="entry name" value="REPLICATION PROTEIN A"/>
    <property type="match status" value="1"/>
</dbReference>
<dbReference type="PANTHER" id="PTHR13356">
    <property type="entry name" value="OB FOLD NUCLEIC ACID BINDING PROTEIN-RELATED"/>
    <property type="match status" value="1"/>
</dbReference>
<evidence type="ECO:0000256" key="1">
    <source>
        <dbReference type="ARBA" id="ARBA00023125"/>
    </source>
</evidence>
<evidence type="ECO:0000313" key="4">
    <source>
        <dbReference type="Proteomes" id="UP001303587"/>
    </source>
</evidence>
<dbReference type="InterPro" id="IPR051231">
    <property type="entry name" value="SOSS-B"/>
</dbReference>
<proteinExistence type="predicted"/>
<dbReference type="SUPFAM" id="SSF50249">
    <property type="entry name" value="Nucleic acid-binding proteins"/>
    <property type="match status" value="3"/>
</dbReference>
<dbReference type="InterPro" id="IPR012340">
    <property type="entry name" value="NA-bd_OB-fold"/>
</dbReference>
<name>A0AA96V3Q7_9EURY</name>
<evidence type="ECO:0000313" key="3">
    <source>
        <dbReference type="EMBL" id="WNY26007.1"/>
    </source>
</evidence>
<dbReference type="CDD" id="cd04491">
    <property type="entry name" value="SoSSB_OBF"/>
    <property type="match status" value="2"/>
</dbReference>
<protein>
    <recommendedName>
        <fullName evidence="5">Replication factor A</fullName>
    </recommendedName>
</protein>
<dbReference type="Gene3D" id="2.40.50.140">
    <property type="entry name" value="Nucleic acid-binding proteins"/>
    <property type="match status" value="2"/>
</dbReference>
<feature type="compositionally biased region" description="Basic and acidic residues" evidence="2">
    <location>
        <begin position="21"/>
        <end position="42"/>
    </location>
</feature>
<keyword evidence="1" id="KW-0238">DNA-binding</keyword>
<dbReference type="GO" id="GO:0003677">
    <property type="term" value="F:DNA binding"/>
    <property type="evidence" value="ECO:0007669"/>
    <property type="project" value="UniProtKB-KW"/>
</dbReference>
<sequence>MTNMTNTTEKGEKPDRRKKSESKNEHIVAETLEKYEIPEKAQPDMTTEMTDAKPDEIKEPVGGHPDKNTGTSDDLISECAGKILKNFSEKNIELSADEVSEKLRDLIFVYKVPPFEAERTVSNVYAKRHNLSKTEVLTGRGAKSMKIEEIPKPDMIENSENVWLTLEGKVIQLWDNPHESIAQAGLLGDETGVIKFTLWGNAGHSALKLNQSYQLKNVIVKTWNGKTQIELNKATSVSSLDRNIQVLPFETAAEAGKQKNNEMRTVSELNKDGVWTDISAKVVQVFDKSHDSITVAGILGDATGTIRFTMWKTAECEPVEAGKSYLFTNVIVKEWNGKYAIELNKSSRLEELSEEVVVKSASVEVTGCAVDIQAGSGLVKRCPECNKVLSKGSCGDHGKVKGKYDLRIKAVIDDGINAQETIINCVLTEQILKMTLDDAVSIATETLDPESIADIIKKDFLGKYYTVTGAKTDRYIIAETIEPAMPIDAAVVKELKSRIELERLEYEIFGNKIGNENEKDRVFEPPGSYSENMSVDSFDSGSFSESGRRTHLDTDRKKEFADIGYEFESVAKEVI</sequence>
<dbReference type="GeneID" id="89230673"/>
<dbReference type="Proteomes" id="UP001303587">
    <property type="component" value="Chromosome"/>
</dbReference>
<dbReference type="EMBL" id="CP131060">
    <property type="protein sequence ID" value="WNY26007.1"/>
    <property type="molecule type" value="Genomic_DNA"/>
</dbReference>
<dbReference type="GO" id="GO:0000724">
    <property type="term" value="P:double-strand break repair via homologous recombination"/>
    <property type="evidence" value="ECO:0007669"/>
    <property type="project" value="TreeGrafter"/>
</dbReference>
<evidence type="ECO:0008006" key="5">
    <source>
        <dbReference type="Google" id="ProtNLM"/>
    </source>
</evidence>